<dbReference type="Proteomes" id="UP001164929">
    <property type="component" value="Chromosome 14"/>
</dbReference>
<sequence length="48" mass="5190">MQLFNSEFGQCLVSVSVLGSILSFAPQNYSMSPASMLLISPIYAETCN</sequence>
<gene>
    <name evidence="1" type="ORF">NC653_033160</name>
</gene>
<protein>
    <submittedName>
        <fullName evidence="1">Uncharacterized protein</fullName>
    </submittedName>
</protein>
<evidence type="ECO:0000313" key="1">
    <source>
        <dbReference type="EMBL" id="KAJ6972763.1"/>
    </source>
</evidence>
<evidence type="ECO:0000313" key="2">
    <source>
        <dbReference type="Proteomes" id="UP001164929"/>
    </source>
</evidence>
<organism evidence="1 2">
    <name type="scientific">Populus alba x Populus x berolinensis</name>
    <dbReference type="NCBI Taxonomy" id="444605"/>
    <lineage>
        <taxon>Eukaryota</taxon>
        <taxon>Viridiplantae</taxon>
        <taxon>Streptophyta</taxon>
        <taxon>Embryophyta</taxon>
        <taxon>Tracheophyta</taxon>
        <taxon>Spermatophyta</taxon>
        <taxon>Magnoliopsida</taxon>
        <taxon>eudicotyledons</taxon>
        <taxon>Gunneridae</taxon>
        <taxon>Pentapetalae</taxon>
        <taxon>rosids</taxon>
        <taxon>fabids</taxon>
        <taxon>Malpighiales</taxon>
        <taxon>Salicaceae</taxon>
        <taxon>Saliceae</taxon>
        <taxon>Populus</taxon>
    </lineage>
</organism>
<dbReference type="AlphaFoldDB" id="A0AAD6LT06"/>
<reference evidence="1" key="1">
    <citation type="journal article" date="2023" name="Mol. Ecol. Resour.">
        <title>Chromosome-level genome assembly of a triploid poplar Populus alba 'Berolinensis'.</title>
        <authorList>
            <person name="Chen S."/>
            <person name="Yu Y."/>
            <person name="Wang X."/>
            <person name="Wang S."/>
            <person name="Zhang T."/>
            <person name="Zhou Y."/>
            <person name="He R."/>
            <person name="Meng N."/>
            <person name="Wang Y."/>
            <person name="Liu W."/>
            <person name="Liu Z."/>
            <person name="Liu J."/>
            <person name="Guo Q."/>
            <person name="Huang H."/>
            <person name="Sederoff R.R."/>
            <person name="Wang G."/>
            <person name="Qu G."/>
            <person name="Chen S."/>
        </authorList>
    </citation>
    <scope>NUCLEOTIDE SEQUENCE</scope>
    <source>
        <strain evidence="1">SC-2020</strain>
    </source>
</reference>
<dbReference type="EMBL" id="JAQIZT010000014">
    <property type="protein sequence ID" value="KAJ6972763.1"/>
    <property type="molecule type" value="Genomic_DNA"/>
</dbReference>
<name>A0AAD6LT06_9ROSI</name>
<keyword evidence="2" id="KW-1185">Reference proteome</keyword>
<accession>A0AAD6LT06</accession>
<comment type="caution">
    <text evidence="1">The sequence shown here is derived from an EMBL/GenBank/DDBJ whole genome shotgun (WGS) entry which is preliminary data.</text>
</comment>
<proteinExistence type="predicted"/>